<accession>A0A2A2KM64</accession>
<name>A0A2A2KM64_9BILA</name>
<dbReference type="AlphaFoldDB" id="A0A2A2KM64"/>
<dbReference type="Proteomes" id="UP000218231">
    <property type="component" value="Unassembled WGS sequence"/>
</dbReference>
<dbReference type="EMBL" id="LIAE01008246">
    <property type="protein sequence ID" value="PAV74958.1"/>
    <property type="molecule type" value="Genomic_DNA"/>
</dbReference>
<dbReference type="PROSITE" id="PS50181">
    <property type="entry name" value="FBOX"/>
    <property type="match status" value="1"/>
</dbReference>
<protein>
    <recommendedName>
        <fullName evidence="1">F-box domain-containing protein</fullName>
    </recommendedName>
</protein>
<dbReference type="InterPro" id="IPR036047">
    <property type="entry name" value="F-box-like_dom_sf"/>
</dbReference>
<keyword evidence="3" id="KW-1185">Reference proteome</keyword>
<dbReference type="InterPro" id="IPR001810">
    <property type="entry name" value="F-box_dom"/>
</dbReference>
<organism evidence="2 3">
    <name type="scientific">Diploscapter pachys</name>
    <dbReference type="NCBI Taxonomy" id="2018661"/>
    <lineage>
        <taxon>Eukaryota</taxon>
        <taxon>Metazoa</taxon>
        <taxon>Ecdysozoa</taxon>
        <taxon>Nematoda</taxon>
        <taxon>Chromadorea</taxon>
        <taxon>Rhabditida</taxon>
        <taxon>Rhabditina</taxon>
        <taxon>Rhabditomorpha</taxon>
        <taxon>Rhabditoidea</taxon>
        <taxon>Rhabditidae</taxon>
        <taxon>Diploscapter</taxon>
    </lineage>
</organism>
<reference evidence="2 3" key="1">
    <citation type="journal article" date="2017" name="Curr. Biol.">
        <title>Genome architecture and evolution of a unichromosomal asexual nematode.</title>
        <authorList>
            <person name="Fradin H."/>
            <person name="Zegar C."/>
            <person name="Gutwein M."/>
            <person name="Lucas J."/>
            <person name="Kovtun M."/>
            <person name="Corcoran D."/>
            <person name="Baugh L.R."/>
            <person name="Kiontke K."/>
            <person name="Gunsalus K."/>
            <person name="Fitch D.H."/>
            <person name="Piano F."/>
        </authorList>
    </citation>
    <scope>NUCLEOTIDE SEQUENCE [LARGE SCALE GENOMIC DNA]</scope>
    <source>
        <strain evidence="2">PF1309</strain>
    </source>
</reference>
<proteinExistence type="predicted"/>
<feature type="domain" description="F-box" evidence="1">
    <location>
        <begin position="84"/>
        <end position="132"/>
    </location>
</feature>
<gene>
    <name evidence="2" type="ORF">WR25_10172</name>
</gene>
<comment type="caution">
    <text evidence="2">The sequence shown here is derived from an EMBL/GenBank/DDBJ whole genome shotgun (WGS) entry which is preliminary data.</text>
</comment>
<sequence length="268" mass="30460">MNSSSSTSQPFWPSLCASLVLGNTKEVLSDAVSSLITQAHQTALSTCMHSFRLLDSVLNTQLHAPAIVYFHAKGTPVCQPDAFLEQFNELPTELMDIVFQQLPSQQNAQLQLVCRRWKDIARLRRRRVEKRLVPFLTIRFDEKIVEIINDCGRDSLGIFSGSGSHKFPLELSSGLDRIRVRSLDVHLRRLSEAVSSLCLDQLQVDTVNLFVYDTTAESWQFLEQLLGDLKINPSLKQCNAKLFMHEKEDKAPERLFDFSSESFNIQIC</sequence>
<dbReference type="SUPFAM" id="SSF81383">
    <property type="entry name" value="F-box domain"/>
    <property type="match status" value="1"/>
</dbReference>
<dbReference type="Gene3D" id="1.20.1280.50">
    <property type="match status" value="1"/>
</dbReference>
<evidence type="ECO:0000313" key="3">
    <source>
        <dbReference type="Proteomes" id="UP000218231"/>
    </source>
</evidence>
<evidence type="ECO:0000313" key="2">
    <source>
        <dbReference type="EMBL" id="PAV74958.1"/>
    </source>
</evidence>
<dbReference type="SMART" id="SM00256">
    <property type="entry name" value="FBOX"/>
    <property type="match status" value="1"/>
</dbReference>
<dbReference type="Pfam" id="PF12937">
    <property type="entry name" value="F-box-like"/>
    <property type="match status" value="1"/>
</dbReference>
<evidence type="ECO:0000259" key="1">
    <source>
        <dbReference type="PROSITE" id="PS50181"/>
    </source>
</evidence>
<dbReference type="OrthoDB" id="5798351at2759"/>